<protein>
    <submittedName>
        <fullName evidence="3">Uncharacterized protein</fullName>
    </submittedName>
</protein>
<feature type="compositionally biased region" description="Low complexity" evidence="1">
    <location>
        <begin position="636"/>
        <end position="649"/>
    </location>
</feature>
<comment type="caution">
    <text evidence="3">The sequence shown here is derived from an EMBL/GenBank/DDBJ whole genome shotgun (WGS) entry which is preliminary data.</text>
</comment>
<feature type="chain" id="PRO_5043695673" evidence="2">
    <location>
        <begin position="20"/>
        <end position="665"/>
    </location>
</feature>
<proteinExistence type="predicted"/>
<sequence>MALLCFVLDLRGLSPSLLADLKQCLLQLANYYAVSSSRRKPVGAGDRIGLCYVFEDRSSSSVELKVAYSPRGDFSLRDFHHAVDNLPAECCLPEIGDSGDLFSRVDMKLSSVLNDQVLYSWGGRDVKKKMIVLSSYLPLKIEEVDKKLLMDAADHGVTVEFAFIKQISSLSNEMENTSSFMEDLSHLRNCSVESHIPGGGMFNGLTKRWLIDLRDEREEPLLARFNFRDSLVGDQNQILCCLSITVNQIVDDFSTCQTCRCHGILLHHAAKERAEMLSCPFTENVLGASDVVENSVRIGERTILYMPSSHSSIKLQRVSNPIEFNIIERTNLSSLSEGVIISSSYVVTPTDYHTIGISSNEDKTKLNAQVFGGICRALYSMDQGLVCSSNGNLDTMLGAAFNCFYILQPSDNGPMLLRRLLGSEEILPMPDVNRIASPSIPQEIQSSIHAVLLKMELSDYNPLLHERGFHQKLNSLVKQSLQFGSIPAKLDAAPSLLADSSEVVDLSDGELEAIVLEEENLLKMDVAAGREEKSSSPTISEEWEQLVVVHESPKVHSSTSCISKPRSNESVLSPPATTADGSKQVDVKTWRILERLELPRQLKAKAVSPTVATTSSSSSNVSEISLPMKRPLIPFQPSQAAEQPSSSTQLMKPFFQRPKRKLRKT</sequence>
<feature type="region of interest" description="Disordered" evidence="1">
    <location>
        <begin position="603"/>
        <end position="665"/>
    </location>
</feature>
<name>A0AAV0K8G4_9ROSI</name>
<feature type="region of interest" description="Disordered" evidence="1">
    <location>
        <begin position="557"/>
        <end position="583"/>
    </location>
</feature>
<dbReference type="EMBL" id="CAMGYJ010000005">
    <property type="protein sequence ID" value="CAI0417313.1"/>
    <property type="molecule type" value="Genomic_DNA"/>
</dbReference>
<dbReference type="Proteomes" id="UP001154282">
    <property type="component" value="Unassembled WGS sequence"/>
</dbReference>
<feature type="compositionally biased region" description="Polar residues" evidence="1">
    <location>
        <begin position="568"/>
        <end position="581"/>
    </location>
</feature>
<evidence type="ECO:0000313" key="4">
    <source>
        <dbReference type="Proteomes" id="UP001154282"/>
    </source>
</evidence>
<feature type="signal peptide" evidence="2">
    <location>
        <begin position="1"/>
        <end position="19"/>
    </location>
</feature>
<organism evidence="3 4">
    <name type="scientific">Linum tenue</name>
    <dbReference type="NCBI Taxonomy" id="586396"/>
    <lineage>
        <taxon>Eukaryota</taxon>
        <taxon>Viridiplantae</taxon>
        <taxon>Streptophyta</taxon>
        <taxon>Embryophyta</taxon>
        <taxon>Tracheophyta</taxon>
        <taxon>Spermatophyta</taxon>
        <taxon>Magnoliopsida</taxon>
        <taxon>eudicotyledons</taxon>
        <taxon>Gunneridae</taxon>
        <taxon>Pentapetalae</taxon>
        <taxon>rosids</taxon>
        <taxon>fabids</taxon>
        <taxon>Malpighiales</taxon>
        <taxon>Linaceae</taxon>
        <taxon>Linum</taxon>
    </lineage>
</organism>
<feature type="compositionally biased region" description="Low complexity" evidence="1">
    <location>
        <begin position="604"/>
        <end position="622"/>
    </location>
</feature>
<evidence type="ECO:0000256" key="2">
    <source>
        <dbReference type="SAM" id="SignalP"/>
    </source>
</evidence>
<keyword evidence="2" id="KW-0732">Signal</keyword>
<dbReference type="PANTHER" id="PTHR38390">
    <property type="entry name" value="OS01G0103900 PROTEIN"/>
    <property type="match status" value="1"/>
</dbReference>
<dbReference type="PANTHER" id="PTHR38390:SF2">
    <property type="entry name" value="OS01G0103900 PROTEIN"/>
    <property type="match status" value="1"/>
</dbReference>
<accession>A0AAV0K8G4</accession>
<gene>
    <name evidence="3" type="ORF">LITE_LOCUS17270</name>
</gene>
<keyword evidence="4" id="KW-1185">Reference proteome</keyword>
<dbReference type="AlphaFoldDB" id="A0AAV0K8G4"/>
<evidence type="ECO:0000256" key="1">
    <source>
        <dbReference type="SAM" id="MobiDB-lite"/>
    </source>
</evidence>
<reference evidence="3" key="1">
    <citation type="submission" date="2022-08" db="EMBL/GenBank/DDBJ databases">
        <authorList>
            <person name="Gutierrez-Valencia J."/>
        </authorList>
    </citation>
    <scope>NUCLEOTIDE SEQUENCE</scope>
</reference>
<evidence type="ECO:0000313" key="3">
    <source>
        <dbReference type="EMBL" id="CAI0417313.1"/>
    </source>
</evidence>